<dbReference type="EMBL" id="JAYKXP010000010">
    <property type="protein sequence ID" value="KAK7053189.1"/>
    <property type="molecule type" value="Genomic_DNA"/>
</dbReference>
<evidence type="ECO:0000313" key="3">
    <source>
        <dbReference type="Proteomes" id="UP001383192"/>
    </source>
</evidence>
<accession>A0AAW0DLB7</accession>
<reference evidence="2 3" key="1">
    <citation type="submission" date="2024-01" db="EMBL/GenBank/DDBJ databases">
        <title>A draft genome for a cacao thread blight-causing isolate of Paramarasmius palmivorus.</title>
        <authorList>
            <person name="Baruah I.K."/>
            <person name="Bukari Y."/>
            <person name="Amoako-Attah I."/>
            <person name="Meinhardt L.W."/>
            <person name="Bailey B.A."/>
            <person name="Cohen S.P."/>
        </authorList>
    </citation>
    <scope>NUCLEOTIDE SEQUENCE [LARGE SCALE GENOMIC DNA]</scope>
    <source>
        <strain evidence="2 3">GH-12</strain>
    </source>
</reference>
<evidence type="ECO:0000313" key="2">
    <source>
        <dbReference type="EMBL" id="KAK7053189.1"/>
    </source>
</evidence>
<dbReference type="AlphaFoldDB" id="A0AAW0DLB7"/>
<dbReference type="Proteomes" id="UP001383192">
    <property type="component" value="Unassembled WGS sequence"/>
</dbReference>
<sequence length="110" mass="12549">MFEVELHCDTLDVGTIRHDGGSAQEISHTSHNGFDTELTPRQLLNLARILDEVGRRDPMALCMKTYEEFWERFKRWEGLEIYESSARAHLDRNNSSHHSVSPDATCTSGS</sequence>
<name>A0AAW0DLB7_9AGAR</name>
<evidence type="ECO:0000256" key="1">
    <source>
        <dbReference type="SAM" id="MobiDB-lite"/>
    </source>
</evidence>
<organism evidence="2 3">
    <name type="scientific">Paramarasmius palmivorus</name>
    <dbReference type="NCBI Taxonomy" id="297713"/>
    <lineage>
        <taxon>Eukaryota</taxon>
        <taxon>Fungi</taxon>
        <taxon>Dikarya</taxon>
        <taxon>Basidiomycota</taxon>
        <taxon>Agaricomycotina</taxon>
        <taxon>Agaricomycetes</taxon>
        <taxon>Agaricomycetidae</taxon>
        <taxon>Agaricales</taxon>
        <taxon>Marasmiineae</taxon>
        <taxon>Marasmiaceae</taxon>
        <taxon>Paramarasmius</taxon>
    </lineage>
</organism>
<keyword evidence="3" id="KW-1185">Reference proteome</keyword>
<gene>
    <name evidence="2" type="ORF">VNI00_003808</name>
</gene>
<proteinExistence type="predicted"/>
<feature type="region of interest" description="Disordered" evidence="1">
    <location>
        <begin position="90"/>
        <end position="110"/>
    </location>
</feature>
<protein>
    <submittedName>
        <fullName evidence="2">Uncharacterized protein</fullName>
    </submittedName>
</protein>
<comment type="caution">
    <text evidence="2">The sequence shown here is derived from an EMBL/GenBank/DDBJ whole genome shotgun (WGS) entry which is preliminary data.</text>
</comment>
<feature type="compositionally biased region" description="Polar residues" evidence="1">
    <location>
        <begin position="96"/>
        <end position="110"/>
    </location>
</feature>